<keyword evidence="2" id="KW-1185">Reference proteome</keyword>
<gene>
    <name evidence="1" type="ORF">AVEN_20138_1</name>
</gene>
<name>A0A4Y2PDN8_ARAVE</name>
<organism evidence="1 2">
    <name type="scientific">Araneus ventricosus</name>
    <name type="common">Orbweaver spider</name>
    <name type="synonym">Epeira ventricosa</name>
    <dbReference type="NCBI Taxonomy" id="182803"/>
    <lineage>
        <taxon>Eukaryota</taxon>
        <taxon>Metazoa</taxon>
        <taxon>Ecdysozoa</taxon>
        <taxon>Arthropoda</taxon>
        <taxon>Chelicerata</taxon>
        <taxon>Arachnida</taxon>
        <taxon>Araneae</taxon>
        <taxon>Araneomorphae</taxon>
        <taxon>Entelegynae</taxon>
        <taxon>Araneoidea</taxon>
        <taxon>Araneidae</taxon>
        <taxon>Araneus</taxon>
    </lineage>
</organism>
<reference evidence="1 2" key="1">
    <citation type="journal article" date="2019" name="Sci. Rep.">
        <title>Orb-weaving spider Araneus ventricosus genome elucidates the spidroin gene catalogue.</title>
        <authorList>
            <person name="Kono N."/>
            <person name="Nakamura H."/>
            <person name="Ohtoshi R."/>
            <person name="Moran D.A.P."/>
            <person name="Shinohara A."/>
            <person name="Yoshida Y."/>
            <person name="Fujiwara M."/>
            <person name="Mori M."/>
            <person name="Tomita M."/>
            <person name="Arakawa K."/>
        </authorList>
    </citation>
    <scope>NUCLEOTIDE SEQUENCE [LARGE SCALE GENOMIC DNA]</scope>
</reference>
<dbReference type="GO" id="GO:0003677">
    <property type="term" value="F:DNA binding"/>
    <property type="evidence" value="ECO:0007669"/>
    <property type="project" value="TreeGrafter"/>
</dbReference>
<dbReference type="Proteomes" id="UP000499080">
    <property type="component" value="Unassembled WGS sequence"/>
</dbReference>
<dbReference type="PANTHER" id="PTHR19303:SF73">
    <property type="entry name" value="PROTEIN PDC2"/>
    <property type="match status" value="1"/>
</dbReference>
<proteinExistence type="predicted"/>
<evidence type="ECO:0000313" key="2">
    <source>
        <dbReference type="Proteomes" id="UP000499080"/>
    </source>
</evidence>
<comment type="caution">
    <text evidence="1">The sequence shown here is derived from an EMBL/GenBank/DDBJ whole genome shotgun (WGS) entry which is preliminary data.</text>
</comment>
<evidence type="ECO:0000313" key="1">
    <source>
        <dbReference type="EMBL" id="GBN49321.1"/>
    </source>
</evidence>
<dbReference type="EMBL" id="BGPR01011044">
    <property type="protein sequence ID" value="GBN49321.1"/>
    <property type="molecule type" value="Genomic_DNA"/>
</dbReference>
<dbReference type="GO" id="GO:0005634">
    <property type="term" value="C:nucleus"/>
    <property type="evidence" value="ECO:0007669"/>
    <property type="project" value="TreeGrafter"/>
</dbReference>
<accession>A0A4Y2PDN8</accession>
<protein>
    <recommendedName>
        <fullName evidence="3">DDE-1 domain-containing protein</fullName>
    </recommendedName>
</protein>
<dbReference type="AlphaFoldDB" id="A0A4Y2PDN8"/>
<dbReference type="InterPro" id="IPR050863">
    <property type="entry name" value="CenT-Element_Derived"/>
</dbReference>
<evidence type="ECO:0008006" key="3">
    <source>
        <dbReference type="Google" id="ProtNLM"/>
    </source>
</evidence>
<dbReference type="PANTHER" id="PTHR19303">
    <property type="entry name" value="TRANSPOSON"/>
    <property type="match status" value="1"/>
</dbReference>
<sequence length="105" mass="12335">MTRHNSQNCKWRDVDCETVDDWIQNQLPDLKKGYEQKDIFNVDETGLFYNLLPSKLLLSNRIRVMVEKKSKVRLKVLLCSNAGGSEKLPPFDYWQIKKATMLQKC</sequence>
<dbReference type="OrthoDB" id="9909311at2759"/>